<dbReference type="InterPro" id="IPR029063">
    <property type="entry name" value="SAM-dependent_MTases_sf"/>
</dbReference>
<keyword evidence="3 7" id="KW-0489">Methyltransferase</keyword>
<evidence type="ECO:0000256" key="4">
    <source>
        <dbReference type="ARBA" id="ARBA00022679"/>
    </source>
</evidence>
<dbReference type="Pfam" id="PF17126">
    <property type="entry name" value="RsmF_methylt_CI"/>
    <property type="match status" value="1"/>
</dbReference>
<organism evidence="9 10">
    <name type="scientific">Clostridium innocuum</name>
    <dbReference type="NCBI Taxonomy" id="1522"/>
    <lineage>
        <taxon>Bacteria</taxon>
        <taxon>Bacillati</taxon>
        <taxon>Bacillota</taxon>
        <taxon>Clostridia</taxon>
        <taxon>Eubacteriales</taxon>
        <taxon>Clostridiaceae</taxon>
        <taxon>Clostridium</taxon>
    </lineage>
</organism>
<evidence type="ECO:0000256" key="3">
    <source>
        <dbReference type="ARBA" id="ARBA00022603"/>
    </source>
</evidence>
<keyword evidence="2" id="KW-0963">Cytoplasm</keyword>
<dbReference type="GO" id="GO:0008173">
    <property type="term" value="F:RNA methyltransferase activity"/>
    <property type="evidence" value="ECO:0007669"/>
    <property type="project" value="InterPro"/>
</dbReference>
<comment type="similarity">
    <text evidence="1 7">Belongs to the class I-like SAM-binding methyltransferase superfamily. RsmB/NOP family.</text>
</comment>
<dbReference type="Gene3D" id="3.40.50.150">
    <property type="entry name" value="Vaccinia Virus protein VP39"/>
    <property type="match status" value="1"/>
</dbReference>
<evidence type="ECO:0000313" key="10">
    <source>
        <dbReference type="Proteomes" id="UP000030008"/>
    </source>
</evidence>
<dbReference type="EMBL" id="JQIF01000133">
    <property type="protein sequence ID" value="KGJ51195.1"/>
    <property type="molecule type" value="Genomic_DNA"/>
</dbReference>
<keyword evidence="6 7" id="KW-0694">RNA-binding</keyword>
<dbReference type="Pfam" id="PF17125">
    <property type="entry name" value="Methyltr_RsmF_N"/>
    <property type="match status" value="1"/>
</dbReference>
<evidence type="ECO:0000256" key="7">
    <source>
        <dbReference type="PROSITE-ProRule" id="PRU01023"/>
    </source>
</evidence>
<feature type="active site" description="Nucleophile" evidence="7">
    <location>
        <position position="230"/>
    </location>
</feature>
<feature type="binding site" evidence="7">
    <location>
        <position position="177"/>
    </location>
    <ligand>
        <name>S-adenosyl-L-methionine</name>
        <dbReference type="ChEBI" id="CHEBI:59789"/>
    </ligand>
</feature>
<dbReference type="InterPro" id="IPR031341">
    <property type="entry name" value="Methyltr_RsmF_N"/>
</dbReference>
<feature type="binding site" evidence="7">
    <location>
        <begin position="108"/>
        <end position="114"/>
    </location>
    <ligand>
        <name>S-adenosyl-L-methionine</name>
        <dbReference type="ChEBI" id="CHEBI:59789"/>
    </ligand>
</feature>
<dbReference type="PANTHER" id="PTHR22807:SF30">
    <property type="entry name" value="28S RRNA (CYTOSINE(4447)-C(5))-METHYLTRANSFERASE-RELATED"/>
    <property type="match status" value="1"/>
</dbReference>
<reference evidence="9 10" key="1">
    <citation type="submission" date="2014-08" db="EMBL/GenBank/DDBJ databases">
        <title>Clostridium innocuum, an unnegligible vancomycin-resistant pathogen causing extra-intestinal infections.</title>
        <authorList>
            <person name="Feng Y."/>
            <person name="Chiu C.-H."/>
        </authorList>
    </citation>
    <scope>NUCLEOTIDE SEQUENCE [LARGE SCALE GENOMIC DNA]</scope>
    <source>
        <strain evidence="9 10">AN88</strain>
    </source>
</reference>
<protein>
    <submittedName>
        <fullName evidence="9">RNA methyltransferase</fullName>
    </submittedName>
</protein>
<dbReference type="PROSITE" id="PS01153">
    <property type="entry name" value="NOL1_NOP2_SUN"/>
    <property type="match status" value="1"/>
</dbReference>
<dbReference type="Gene3D" id="2.30.130.60">
    <property type="match status" value="1"/>
</dbReference>
<sequence>MNEQFLKRMQGYLQEEYEEYLKTLDEDAYRGLRVNTAKLSVDQFHDLQVCACQPSSICPESFYIPKDIKGLGNHPAHLAGLFYMQEPSAASAVEVLDVQRDDWVLDMCAAPGGKSTQIAAKLQDRGFLVSNEIESRRAQILLSNMERLGFSRCMITNTHPQQIAKEMSGWFDRVLVDAPCSGEGMFKKHSKAMDDWSEEHVLACAQRQLHILDSAYAALKEDGTLVYSTCTYSMEENEQVVYAFMKQHPDMELVDCGVAFGRSGLPYLDLDTEKLRRIFPMDQGEGHFVAKFRKHGVQAESRKREEKPAVIPVFATQFIRQSLQEQPAFLYENSGRIYAMQQPFLKLKDIRILRQGCQIGEVVKNRLEPHQHFYVSNAYGAGMKQCYEMDDAQCLSFLQGQQLPIAGYKGYTQMLWKGYALGFAKGDGMVLKNKYPKGLRIH</sequence>
<keyword evidence="4 7" id="KW-0808">Transferase</keyword>
<dbReference type="InterPro" id="IPR011023">
    <property type="entry name" value="Nop2p"/>
</dbReference>
<proteinExistence type="inferred from homology"/>
<dbReference type="GO" id="GO:0001510">
    <property type="term" value="P:RNA methylation"/>
    <property type="evidence" value="ECO:0007669"/>
    <property type="project" value="InterPro"/>
</dbReference>
<dbReference type="RefSeq" id="WP_044908277.1">
    <property type="nucleotide sequence ID" value="NZ_JQIF01000133.1"/>
</dbReference>
<dbReference type="NCBIfam" id="TIGR00446">
    <property type="entry name" value="nop2p"/>
    <property type="match status" value="1"/>
</dbReference>
<dbReference type="SUPFAM" id="SSF53335">
    <property type="entry name" value="S-adenosyl-L-methionine-dependent methyltransferases"/>
    <property type="match status" value="1"/>
</dbReference>
<dbReference type="InterPro" id="IPR027391">
    <property type="entry name" value="Nol1_Nop2_Fmu_2"/>
</dbReference>
<evidence type="ECO:0000256" key="2">
    <source>
        <dbReference type="ARBA" id="ARBA00022490"/>
    </source>
</evidence>
<dbReference type="GO" id="GO:0006396">
    <property type="term" value="P:RNA processing"/>
    <property type="evidence" value="ECO:0007669"/>
    <property type="project" value="InterPro"/>
</dbReference>
<dbReference type="InterPro" id="IPR023267">
    <property type="entry name" value="RCMT"/>
</dbReference>
<dbReference type="InterPro" id="IPR049560">
    <property type="entry name" value="MeTrfase_RsmB-F_NOP2_cat"/>
</dbReference>
<gene>
    <name evidence="9" type="ORF">CIAN88_21975</name>
</gene>
<feature type="binding site" evidence="7">
    <location>
        <position position="132"/>
    </location>
    <ligand>
        <name>S-adenosyl-L-methionine</name>
        <dbReference type="ChEBI" id="CHEBI:59789"/>
    </ligand>
</feature>
<dbReference type="Pfam" id="PF01189">
    <property type="entry name" value="Methyltr_RsmB-F"/>
    <property type="match status" value="1"/>
</dbReference>
<dbReference type="GO" id="GO:0003723">
    <property type="term" value="F:RNA binding"/>
    <property type="evidence" value="ECO:0007669"/>
    <property type="project" value="UniProtKB-UniRule"/>
</dbReference>
<feature type="domain" description="SAM-dependent MTase RsmB/NOP-type" evidence="8">
    <location>
        <begin position="20"/>
        <end position="295"/>
    </location>
</feature>
<dbReference type="PRINTS" id="PR02008">
    <property type="entry name" value="RCMTFAMILY"/>
</dbReference>
<accession>A0A099I0D6</accession>
<dbReference type="Proteomes" id="UP000030008">
    <property type="component" value="Unassembled WGS sequence"/>
</dbReference>
<dbReference type="Gene3D" id="3.30.70.1170">
    <property type="entry name" value="Sun protein, domain 3"/>
    <property type="match status" value="1"/>
</dbReference>
<dbReference type="GO" id="GO:0008757">
    <property type="term" value="F:S-adenosylmethionine-dependent methyltransferase activity"/>
    <property type="evidence" value="ECO:0007669"/>
    <property type="project" value="InterPro"/>
</dbReference>
<keyword evidence="5 7" id="KW-0949">S-adenosyl-L-methionine</keyword>
<evidence type="ECO:0000259" key="8">
    <source>
        <dbReference type="PROSITE" id="PS51686"/>
    </source>
</evidence>
<dbReference type="InterPro" id="IPR001678">
    <property type="entry name" value="MeTrfase_RsmB-F_NOP2_dom"/>
</dbReference>
<dbReference type="PROSITE" id="PS51686">
    <property type="entry name" value="SAM_MT_RSMB_NOP"/>
    <property type="match status" value="1"/>
</dbReference>
<evidence type="ECO:0000313" key="9">
    <source>
        <dbReference type="EMBL" id="KGJ51195.1"/>
    </source>
</evidence>
<comment type="caution">
    <text evidence="7">Lacks conserved residue(s) required for the propagation of feature annotation.</text>
</comment>
<dbReference type="AlphaFoldDB" id="A0A099I0D6"/>
<evidence type="ECO:0000256" key="6">
    <source>
        <dbReference type="ARBA" id="ARBA00022884"/>
    </source>
</evidence>
<evidence type="ECO:0000256" key="1">
    <source>
        <dbReference type="ARBA" id="ARBA00007494"/>
    </source>
</evidence>
<evidence type="ECO:0000256" key="5">
    <source>
        <dbReference type="ARBA" id="ARBA00022691"/>
    </source>
</evidence>
<name>A0A099I0D6_CLOIN</name>
<dbReference type="Pfam" id="PF13636">
    <property type="entry name" value="Methyltranf_PUA"/>
    <property type="match status" value="1"/>
</dbReference>
<dbReference type="InterPro" id="IPR031340">
    <property type="entry name" value="RsmF_methylt_CI"/>
</dbReference>
<dbReference type="InterPro" id="IPR018314">
    <property type="entry name" value="RsmB/NOL1/NOP2-like_CS"/>
</dbReference>
<comment type="caution">
    <text evidence="9">The sequence shown here is derived from an EMBL/GenBank/DDBJ whole genome shotgun (WGS) entry which is preliminary data.</text>
</comment>
<dbReference type="PANTHER" id="PTHR22807">
    <property type="entry name" value="NOP2 YEAST -RELATED NOL1/NOP2/FMU SUN DOMAIN-CONTAINING"/>
    <property type="match status" value="1"/>
</dbReference>